<dbReference type="PANTHER" id="PTHR13078:SF56">
    <property type="entry name" value="PEROXISOMAL MULTIFUNCTIONAL ENZYME TYPE 2"/>
    <property type="match status" value="1"/>
</dbReference>
<dbReference type="InterPro" id="IPR029069">
    <property type="entry name" value="HotDog_dom_sf"/>
</dbReference>
<keyword evidence="4" id="KW-0456">Lyase</keyword>
<keyword evidence="8" id="KW-1185">Reference proteome</keyword>
<evidence type="ECO:0000313" key="8">
    <source>
        <dbReference type="Proteomes" id="UP001212841"/>
    </source>
</evidence>
<sequence>MGARTAVNKVPERKPDVVVQERTTDDIAALYRLSADMNPLHIDPNIANMAGYKVPILHGLLSFGIAGKHILKAFGNGDPASFKSIKVRFAKHVQPGETLETQMWKEGNKVIFRVRVVERDEIAISNAAVELAGSGSASPQAAPAAGAGGVDVPGFGASKVFQQIQAGLAGLTADEKNSIVKKVGFQLKLDSTVRDEVQTRIDVPQTKAIFAFDITNKEGKKQSWFVDVKNADAGVGAGAPTSGKADMTVSVSDVDFLELASGKLNPQKAFMAGKIKVKGNMGLAAKLDGVLKLAAPKKAKL</sequence>
<dbReference type="SUPFAM" id="SSF54637">
    <property type="entry name" value="Thioesterase/thiol ester dehydrase-isomerase"/>
    <property type="match status" value="1"/>
</dbReference>
<dbReference type="Proteomes" id="UP001212841">
    <property type="component" value="Unassembled WGS sequence"/>
</dbReference>
<dbReference type="Gene3D" id="3.10.129.10">
    <property type="entry name" value="Hotdog Thioesterase"/>
    <property type="match status" value="1"/>
</dbReference>
<dbReference type="GO" id="GO:0005777">
    <property type="term" value="C:peroxisome"/>
    <property type="evidence" value="ECO:0007669"/>
    <property type="project" value="UniProtKB-SubCell"/>
</dbReference>
<evidence type="ECO:0000259" key="5">
    <source>
        <dbReference type="Pfam" id="PF01575"/>
    </source>
</evidence>
<feature type="domain" description="MaoC-like" evidence="5">
    <location>
        <begin position="9"/>
        <end position="126"/>
    </location>
</feature>
<dbReference type="InterPro" id="IPR002539">
    <property type="entry name" value="MaoC-like_dom"/>
</dbReference>
<comment type="caution">
    <text evidence="7">The sequence shown here is derived from an EMBL/GenBank/DDBJ whole genome shotgun (WGS) entry which is preliminary data.</text>
</comment>
<dbReference type="GO" id="GO:0044594">
    <property type="term" value="F:17-beta-hydroxysteroid dehydrogenase (NAD+) activity"/>
    <property type="evidence" value="ECO:0007669"/>
    <property type="project" value="TreeGrafter"/>
</dbReference>
<dbReference type="InterPro" id="IPR003033">
    <property type="entry name" value="SCP2_sterol-bd_dom"/>
</dbReference>
<dbReference type="Gene3D" id="3.30.1050.10">
    <property type="entry name" value="SCP2 sterol-binding domain"/>
    <property type="match status" value="1"/>
</dbReference>
<evidence type="ECO:0000256" key="1">
    <source>
        <dbReference type="ARBA" id="ARBA00004275"/>
    </source>
</evidence>
<protein>
    <recommendedName>
        <fullName evidence="9">Peroxisomal multifunctional enzyme type 2</fullName>
    </recommendedName>
</protein>
<dbReference type="InterPro" id="IPR036527">
    <property type="entry name" value="SCP2_sterol-bd_dom_sf"/>
</dbReference>
<evidence type="ECO:0000313" key="7">
    <source>
        <dbReference type="EMBL" id="KAJ3038505.1"/>
    </source>
</evidence>
<dbReference type="GO" id="GO:0006635">
    <property type="term" value="P:fatty acid beta-oxidation"/>
    <property type="evidence" value="ECO:0007669"/>
    <property type="project" value="TreeGrafter"/>
</dbReference>
<dbReference type="CDD" id="cd03448">
    <property type="entry name" value="HDE_HSD"/>
    <property type="match status" value="1"/>
</dbReference>
<gene>
    <name evidence="7" type="ORF">HK097_003156</name>
</gene>
<dbReference type="AlphaFoldDB" id="A0AAD5X0S1"/>
<organism evidence="7 8">
    <name type="scientific">Rhizophlyctis rosea</name>
    <dbReference type="NCBI Taxonomy" id="64517"/>
    <lineage>
        <taxon>Eukaryota</taxon>
        <taxon>Fungi</taxon>
        <taxon>Fungi incertae sedis</taxon>
        <taxon>Chytridiomycota</taxon>
        <taxon>Chytridiomycota incertae sedis</taxon>
        <taxon>Chytridiomycetes</taxon>
        <taxon>Rhizophlyctidales</taxon>
        <taxon>Rhizophlyctidaceae</taxon>
        <taxon>Rhizophlyctis</taxon>
    </lineage>
</organism>
<comment type="subcellular location">
    <subcellularLocation>
        <location evidence="1">Peroxisome</location>
    </subcellularLocation>
</comment>
<name>A0AAD5X0S1_9FUNG</name>
<dbReference type="GO" id="GO:0004300">
    <property type="term" value="F:enoyl-CoA hydratase activity"/>
    <property type="evidence" value="ECO:0007669"/>
    <property type="project" value="TreeGrafter"/>
</dbReference>
<accession>A0AAD5X0S1</accession>
<dbReference type="Pfam" id="PF02036">
    <property type="entry name" value="SCP2"/>
    <property type="match status" value="1"/>
</dbReference>
<evidence type="ECO:0008006" key="9">
    <source>
        <dbReference type="Google" id="ProtNLM"/>
    </source>
</evidence>
<feature type="domain" description="SCP2" evidence="6">
    <location>
        <begin position="198"/>
        <end position="292"/>
    </location>
</feature>
<dbReference type="PANTHER" id="PTHR13078">
    <property type="entry name" value="PEROXISOMAL MULTIFUNCTIONAL ENZYME TYPE 2-RELATED"/>
    <property type="match status" value="1"/>
</dbReference>
<evidence type="ECO:0000256" key="2">
    <source>
        <dbReference type="ARBA" id="ARBA00006484"/>
    </source>
</evidence>
<keyword evidence="3" id="KW-0576">Peroxisome</keyword>
<dbReference type="SUPFAM" id="SSF55718">
    <property type="entry name" value="SCP-like"/>
    <property type="match status" value="1"/>
</dbReference>
<comment type="similarity">
    <text evidence="2">Belongs to the short-chain dehydrogenases/reductases (SDR) family.</text>
</comment>
<dbReference type="EMBL" id="JADGJD010001726">
    <property type="protein sequence ID" value="KAJ3038505.1"/>
    <property type="molecule type" value="Genomic_DNA"/>
</dbReference>
<evidence type="ECO:0000259" key="6">
    <source>
        <dbReference type="Pfam" id="PF02036"/>
    </source>
</evidence>
<dbReference type="GO" id="GO:0003857">
    <property type="term" value="F:(3S)-3-hydroxyacyl-CoA dehydrogenase (NAD+) activity"/>
    <property type="evidence" value="ECO:0007669"/>
    <property type="project" value="TreeGrafter"/>
</dbReference>
<reference evidence="7" key="1">
    <citation type="submission" date="2020-05" db="EMBL/GenBank/DDBJ databases">
        <title>Phylogenomic resolution of chytrid fungi.</title>
        <authorList>
            <person name="Stajich J.E."/>
            <person name="Amses K."/>
            <person name="Simmons R."/>
            <person name="Seto K."/>
            <person name="Myers J."/>
            <person name="Bonds A."/>
            <person name="Quandt C.A."/>
            <person name="Barry K."/>
            <person name="Liu P."/>
            <person name="Grigoriev I."/>
            <person name="Longcore J.E."/>
            <person name="James T.Y."/>
        </authorList>
    </citation>
    <scope>NUCLEOTIDE SEQUENCE</scope>
    <source>
        <strain evidence="7">JEL0318</strain>
    </source>
</reference>
<evidence type="ECO:0000256" key="3">
    <source>
        <dbReference type="ARBA" id="ARBA00023140"/>
    </source>
</evidence>
<dbReference type="Pfam" id="PF01575">
    <property type="entry name" value="MaoC_dehydratas"/>
    <property type="match status" value="1"/>
</dbReference>
<evidence type="ECO:0000256" key="4">
    <source>
        <dbReference type="ARBA" id="ARBA00023239"/>
    </source>
</evidence>
<proteinExistence type="inferred from homology"/>
<dbReference type="FunFam" id="3.10.129.10:FF:000013">
    <property type="entry name" value="Peroxisomal multifunctional enzyme type 2"/>
    <property type="match status" value="1"/>
</dbReference>